<evidence type="ECO:0000256" key="1">
    <source>
        <dbReference type="ARBA" id="ARBA00004173"/>
    </source>
</evidence>
<dbReference type="GO" id="GO:0005739">
    <property type="term" value="C:mitochondrion"/>
    <property type="evidence" value="ECO:0007669"/>
    <property type="project" value="UniProtKB-SubCell"/>
</dbReference>
<comment type="caution">
    <text evidence="5">The sequence shown here is derived from an EMBL/GenBank/DDBJ whole genome shotgun (WGS) entry which is preliminary data.</text>
</comment>
<evidence type="ECO:0000256" key="3">
    <source>
        <dbReference type="ARBA" id="ARBA00022946"/>
    </source>
</evidence>
<comment type="similarity">
    <text evidence="2">Belongs to the PET117 family.</text>
</comment>
<accession>A0A8K0DF69</accession>
<protein>
    <recommendedName>
        <fullName evidence="7">Protein PET117 homolog, mitochondrial</fullName>
    </recommendedName>
</protein>
<evidence type="ECO:0000313" key="5">
    <source>
        <dbReference type="EMBL" id="KAF2905048.1"/>
    </source>
</evidence>
<sequence length="76" mass="8790">MSLASKVTLTAACATSLSIIGYVHFKQQLDRDKLHEGVIKDVERQQRRKAENLYNLQQQIELTKELKKAQYENKSL</sequence>
<name>A0A8K0DF69_IGNLU</name>
<evidence type="ECO:0000313" key="6">
    <source>
        <dbReference type="Proteomes" id="UP000801492"/>
    </source>
</evidence>
<keyword evidence="4" id="KW-0496">Mitochondrion</keyword>
<evidence type="ECO:0008006" key="7">
    <source>
        <dbReference type="Google" id="ProtNLM"/>
    </source>
</evidence>
<keyword evidence="6" id="KW-1185">Reference proteome</keyword>
<dbReference type="Proteomes" id="UP000801492">
    <property type="component" value="Unassembled WGS sequence"/>
</dbReference>
<gene>
    <name evidence="5" type="ORF">ILUMI_01131</name>
</gene>
<organism evidence="5 6">
    <name type="scientific">Ignelater luminosus</name>
    <name type="common">Cucubano</name>
    <name type="synonym">Pyrophorus luminosus</name>
    <dbReference type="NCBI Taxonomy" id="2038154"/>
    <lineage>
        <taxon>Eukaryota</taxon>
        <taxon>Metazoa</taxon>
        <taxon>Ecdysozoa</taxon>
        <taxon>Arthropoda</taxon>
        <taxon>Hexapoda</taxon>
        <taxon>Insecta</taxon>
        <taxon>Pterygota</taxon>
        <taxon>Neoptera</taxon>
        <taxon>Endopterygota</taxon>
        <taxon>Coleoptera</taxon>
        <taxon>Polyphaga</taxon>
        <taxon>Elateriformia</taxon>
        <taxon>Elateroidea</taxon>
        <taxon>Elateridae</taxon>
        <taxon>Agrypninae</taxon>
        <taxon>Pyrophorini</taxon>
        <taxon>Ignelater</taxon>
    </lineage>
</organism>
<keyword evidence="3" id="KW-0809">Transit peptide</keyword>
<evidence type="ECO:0000256" key="4">
    <source>
        <dbReference type="ARBA" id="ARBA00023128"/>
    </source>
</evidence>
<dbReference type="PANTHER" id="PTHR28163:SF1">
    <property type="entry name" value="PROTEIN PET117 HOMOLOG, MITOCHONDRIAL"/>
    <property type="match status" value="1"/>
</dbReference>
<dbReference type="GO" id="GO:0033617">
    <property type="term" value="P:mitochondrial respiratory chain complex IV assembly"/>
    <property type="evidence" value="ECO:0007669"/>
    <property type="project" value="TreeGrafter"/>
</dbReference>
<comment type="subcellular location">
    <subcellularLocation>
        <location evidence="1">Mitochondrion</location>
    </subcellularLocation>
</comment>
<dbReference type="EMBL" id="VTPC01000612">
    <property type="protein sequence ID" value="KAF2905048.1"/>
    <property type="molecule type" value="Genomic_DNA"/>
</dbReference>
<dbReference type="Pfam" id="PF15786">
    <property type="entry name" value="PET117"/>
    <property type="match status" value="1"/>
</dbReference>
<proteinExistence type="inferred from homology"/>
<dbReference type="AlphaFoldDB" id="A0A8K0DF69"/>
<dbReference type="PANTHER" id="PTHR28163">
    <property type="entry name" value="PROTEIN PET117 HOMOLOG, MITOCHONDRIAL"/>
    <property type="match status" value="1"/>
</dbReference>
<evidence type="ECO:0000256" key="2">
    <source>
        <dbReference type="ARBA" id="ARBA00008197"/>
    </source>
</evidence>
<dbReference type="InterPro" id="IPR031568">
    <property type="entry name" value="Pet117"/>
</dbReference>
<dbReference type="OrthoDB" id="76305at2759"/>
<reference evidence="5" key="1">
    <citation type="submission" date="2019-08" db="EMBL/GenBank/DDBJ databases">
        <title>The genome of the North American firefly Photinus pyralis.</title>
        <authorList>
            <consortium name="Photinus pyralis genome working group"/>
            <person name="Fallon T.R."/>
            <person name="Sander Lower S.E."/>
            <person name="Weng J.-K."/>
        </authorList>
    </citation>
    <scope>NUCLEOTIDE SEQUENCE</scope>
    <source>
        <strain evidence="5">TRF0915ILg1</strain>
        <tissue evidence="5">Whole body</tissue>
    </source>
</reference>